<gene>
    <name evidence="1" type="ORF">LCGC14_2562130</name>
</gene>
<dbReference type="AlphaFoldDB" id="A0A0F9DCV9"/>
<sequence>VHDLMRFVFIASDSLPEACDPRRPETVMAASRLYEASRAAVRSVLIYNGFKAVLAPLNLLPDCLDLTA</sequence>
<protein>
    <submittedName>
        <fullName evidence="1">Uncharacterized protein</fullName>
    </submittedName>
</protein>
<comment type="caution">
    <text evidence="1">The sequence shown here is derived from an EMBL/GenBank/DDBJ whole genome shotgun (WGS) entry which is preliminary data.</text>
</comment>
<organism evidence="1">
    <name type="scientific">marine sediment metagenome</name>
    <dbReference type="NCBI Taxonomy" id="412755"/>
    <lineage>
        <taxon>unclassified sequences</taxon>
        <taxon>metagenomes</taxon>
        <taxon>ecological metagenomes</taxon>
    </lineage>
</organism>
<name>A0A0F9DCV9_9ZZZZ</name>
<feature type="non-terminal residue" evidence="1">
    <location>
        <position position="1"/>
    </location>
</feature>
<dbReference type="EMBL" id="LAZR01042318">
    <property type="protein sequence ID" value="KKL09813.1"/>
    <property type="molecule type" value="Genomic_DNA"/>
</dbReference>
<reference evidence="1" key="1">
    <citation type="journal article" date="2015" name="Nature">
        <title>Complex archaea that bridge the gap between prokaryotes and eukaryotes.</title>
        <authorList>
            <person name="Spang A."/>
            <person name="Saw J.H."/>
            <person name="Jorgensen S.L."/>
            <person name="Zaremba-Niedzwiedzka K."/>
            <person name="Martijn J."/>
            <person name="Lind A.E."/>
            <person name="van Eijk R."/>
            <person name="Schleper C."/>
            <person name="Guy L."/>
            <person name="Ettema T.J."/>
        </authorList>
    </citation>
    <scope>NUCLEOTIDE SEQUENCE</scope>
</reference>
<evidence type="ECO:0000313" key="1">
    <source>
        <dbReference type="EMBL" id="KKL09813.1"/>
    </source>
</evidence>
<proteinExistence type="predicted"/>
<accession>A0A0F9DCV9</accession>